<organism evidence="1 2">
    <name type="scientific">Spraguea lophii (strain 42_110)</name>
    <name type="common">Microsporidian parasite</name>
    <dbReference type="NCBI Taxonomy" id="1358809"/>
    <lineage>
        <taxon>Eukaryota</taxon>
        <taxon>Fungi</taxon>
        <taxon>Fungi incertae sedis</taxon>
        <taxon>Microsporidia</taxon>
        <taxon>Spragueidae</taxon>
        <taxon>Spraguea</taxon>
    </lineage>
</organism>
<dbReference type="AlphaFoldDB" id="S7WB17"/>
<keyword evidence="2" id="KW-1185">Reference proteome</keyword>
<comment type="caution">
    <text evidence="1">The sequence shown here is derived from an EMBL/GenBank/DDBJ whole genome shotgun (WGS) entry which is preliminary data.</text>
</comment>
<evidence type="ECO:0000313" key="1">
    <source>
        <dbReference type="EMBL" id="EPR78992.1"/>
    </source>
</evidence>
<dbReference type="EMBL" id="ATCN01000450">
    <property type="protein sequence ID" value="EPR78992.1"/>
    <property type="molecule type" value="Genomic_DNA"/>
</dbReference>
<evidence type="ECO:0000313" key="2">
    <source>
        <dbReference type="Proteomes" id="UP000014978"/>
    </source>
</evidence>
<dbReference type="HOGENOM" id="CLU_1332704_0_0_1"/>
<dbReference type="InParanoid" id="S7WB17"/>
<accession>S7WB17</accession>
<gene>
    <name evidence="1" type="ORF">SLOPH_932</name>
</gene>
<dbReference type="VEuPathDB" id="MicrosporidiaDB:SLOPH_932"/>
<dbReference type="Proteomes" id="UP000014978">
    <property type="component" value="Unassembled WGS sequence"/>
</dbReference>
<name>S7WB17_SPRLO</name>
<proteinExistence type="predicted"/>
<protein>
    <submittedName>
        <fullName evidence="1">Uncharacterized protein</fullName>
    </submittedName>
</protein>
<sequence length="206" mass="24603">MEQTFLEKYLSNLKVEFEKSQINRIITNSFTNNSKIFLYSRPLKILSFPLFKAHETLRNLYFQPKISQIIENKFDKIIPQYYGGIHNPETLKNISNLPQKFSLFSKIKSYLFYPFLKFRYGKYEHLIEEIESQIPKIIKNNKDLFSEIKGNIIDIRNIESGDVRRNKIEIKCEIQTRDNSSIKNYFCTMKFLINEKYLIDSTVIEI</sequence>
<reference evidence="2" key="1">
    <citation type="journal article" date="2013" name="PLoS Genet.">
        <title>The genome of Spraguea lophii and the basis of host-microsporidian interactions.</title>
        <authorList>
            <person name="Campbell S.E."/>
            <person name="Williams T.A."/>
            <person name="Yousuf A."/>
            <person name="Soanes D.M."/>
            <person name="Paszkiewicz K.H."/>
            <person name="Williams B.A.P."/>
        </authorList>
    </citation>
    <scope>NUCLEOTIDE SEQUENCE [LARGE SCALE GENOMIC DNA]</scope>
    <source>
        <strain evidence="2">42_110</strain>
    </source>
</reference>